<sequence>MAKKMKRLSMEICTSMTYDELFKLKIKNLELEGAVKETLESHYHVIRYLKEYFDTSILQISDMNTQFLEDFGYWLKDTRGIKNITINGYVKRIVATLNLGIEKGFIKEDNFHWKRLKEDKVMKEIYTDDELERLLKKPKMKFFGKYRTWVLINFLLGTGVRAKEVRNILIGNLDLKQSMLILTQTKTKTDRYIPISKSLRKILMEYLRYRQSDNPNDYLFCTIKGEQLPRTTMQMAIRNYHTEREVDTFGIHKYRHTFATKCIENGMNPFQLQRILGHSTVTMTQRYVQMSTKILTQNFDNLNPLEQFFGEGSERIKLKK</sequence>
<dbReference type="EMBL" id="FQZL01000009">
    <property type="protein sequence ID" value="SHJ03035.1"/>
    <property type="molecule type" value="Genomic_DNA"/>
</dbReference>
<dbReference type="PROSITE" id="PS51898">
    <property type="entry name" value="TYR_RECOMBINASE"/>
    <property type="match status" value="1"/>
</dbReference>
<dbReference type="RefSeq" id="WP_073049055.1">
    <property type="nucleotide sequence ID" value="NZ_FQZL01000009.1"/>
</dbReference>
<dbReference type="PANTHER" id="PTHR30349">
    <property type="entry name" value="PHAGE INTEGRASE-RELATED"/>
    <property type="match status" value="1"/>
</dbReference>
<evidence type="ECO:0000256" key="3">
    <source>
        <dbReference type="ARBA" id="ARBA00023172"/>
    </source>
</evidence>
<keyword evidence="2" id="KW-0238">DNA-binding</keyword>
<dbReference type="GO" id="GO:0003677">
    <property type="term" value="F:DNA binding"/>
    <property type="evidence" value="ECO:0007669"/>
    <property type="project" value="UniProtKB-KW"/>
</dbReference>
<dbReference type="AlphaFoldDB" id="A0A1M6FZ53"/>
<dbReference type="InterPro" id="IPR025269">
    <property type="entry name" value="SAM-like_dom"/>
</dbReference>
<protein>
    <submittedName>
        <fullName evidence="5">Integrase/recombinase XerD</fullName>
    </submittedName>
</protein>
<dbReference type="InterPro" id="IPR013762">
    <property type="entry name" value="Integrase-like_cat_sf"/>
</dbReference>
<gene>
    <name evidence="5" type="ORF">SAMN02745751_01598</name>
</gene>
<dbReference type="InterPro" id="IPR011010">
    <property type="entry name" value="DNA_brk_join_enz"/>
</dbReference>
<dbReference type="SUPFAM" id="SSF56349">
    <property type="entry name" value="DNA breaking-rejoining enzymes"/>
    <property type="match status" value="1"/>
</dbReference>
<dbReference type="InterPro" id="IPR050090">
    <property type="entry name" value="Tyrosine_recombinase_XerCD"/>
</dbReference>
<dbReference type="Proteomes" id="UP000184052">
    <property type="component" value="Unassembled WGS sequence"/>
</dbReference>
<dbReference type="InterPro" id="IPR010998">
    <property type="entry name" value="Integrase_recombinase_N"/>
</dbReference>
<evidence type="ECO:0000313" key="6">
    <source>
        <dbReference type="Proteomes" id="UP000184052"/>
    </source>
</evidence>
<dbReference type="Pfam" id="PF13102">
    <property type="entry name" value="Phage_int_SAM_5"/>
    <property type="match status" value="1"/>
</dbReference>
<keyword evidence="6" id="KW-1185">Reference proteome</keyword>
<dbReference type="OrthoDB" id="1699218at2"/>
<dbReference type="GO" id="GO:0006310">
    <property type="term" value="P:DNA recombination"/>
    <property type="evidence" value="ECO:0007669"/>
    <property type="project" value="UniProtKB-KW"/>
</dbReference>
<proteinExistence type="inferred from homology"/>
<evidence type="ECO:0000256" key="1">
    <source>
        <dbReference type="ARBA" id="ARBA00008857"/>
    </source>
</evidence>
<evidence type="ECO:0000256" key="2">
    <source>
        <dbReference type="ARBA" id="ARBA00023125"/>
    </source>
</evidence>
<dbReference type="STRING" id="1121476.SAMN02745751_01598"/>
<organism evidence="5 6">
    <name type="scientific">Dethiosulfatibacter aminovorans DSM 17477</name>
    <dbReference type="NCBI Taxonomy" id="1121476"/>
    <lineage>
        <taxon>Bacteria</taxon>
        <taxon>Bacillati</taxon>
        <taxon>Bacillota</taxon>
        <taxon>Tissierellia</taxon>
        <taxon>Dethiosulfatibacter</taxon>
    </lineage>
</organism>
<dbReference type="InterPro" id="IPR002104">
    <property type="entry name" value="Integrase_catalytic"/>
</dbReference>
<keyword evidence="3" id="KW-0233">DNA recombination</keyword>
<dbReference type="GO" id="GO:0015074">
    <property type="term" value="P:DNA integration"/>
    <property type="evidence" value="ECO:0007669"/>
    <property type="project" value="InterPro"/>
</dbReference>
<dbReference type="Gene3D" id="1.10.443.10">
    <property type="entry name" value="Intergrase catalytic core"/>
    <property type="match status" value="1"/>
</dbReference>
<dbReference type="Gene3D" id="1.10.150.130">
    <property type="match status" value="1"/>
</dbReference>
<evidence type="ECO:0000313" key="5">
    <source>
        <dbReference type="EMBL" id="SHJ03035.1"/>
    </source>
</evidence>
<feature type="domain" description="Tyr recombinase" evidence="4">
    <location>
        <begin position="121"/>
        <end position="300"/>
    </location>
</feature>
<accession>A0A1M6FZ53</accession>
<dbReference type="Pfam" id="PF00589">
    <property type="entry name" value="Phage_integrase"/>
    <property type="match status" value="1"/>
</dbReference>
<evidence type="ECO:0000259" key="4">
    <source>
        <dbReference type="PROSITE" id="PS51898"/>
    </source>
</evidence>
<reference evidence="5 6" key="1">
    <citation type="submission" date="2016-11" db="EMBL/GenBank/DDBJ databases">
        <authorList>
            <person name="Jaros S."/>
            <person name="Januszkiewicz K."/>
            <person name="Wedrychowicz H."/>
        </authorList>
    </citation>
    <scope>NUCLEOTIDE SEQUENCE [LARGE SCALE GENOMIC DNA]</scope>
    <source>
        <strain evidence="5 6">DSM 17477</strain>
    </source>
</reference>
<name>A0A1M6FZ53_9FIRM</name>
<dbReference type="PANTHER" id="PTHR30349:SF41">
    <property type="entry name" value="INTEGRASE_RECOMBINASE PROTEIN MJ0367-RELATED"/>
    <property type="match status" value="1"/>
</dbReference>
<dbReference type="CDD" id="cd00397">
    <property type="entry name" value="DNA_BRE_C"/>
    <property type="match status" value="1"/>
</dbReference>
<comment type="similarity">
    <text evidence="1">Belongs to the 'phage' integrase family.</text>
</comment>